<dbReference type="Pfam" id="PF22527">
    <property type="entry name" value="DEXQc_Suv3"/>
    <property type="match status" value="1"/>
</dbReference>
<evidence type="ECO:0000256" key="3">
    <source>
        <dbReference type="ARBA" id="ARBA00022806"/>
    </source>
</evidence>
<dbReference type="Gene3D" id="1.20.272.40">
    <property type="match status" value="1"/>
</dbReference>
<keyword evidence="4" id="KW-0067">ATP-binding</keyword>
<dbReference type="CDD" id="cd18805">
    <property type="entry name" value="SF2_C_suv3"/>
    <property type="match status" value="1"/>
</dbReference>
<evidence type="ECO:0000313" key="8">
    <source>
        <dbReference type="Proteomes" id="UP001231362"/>
    </source>
</evidence>
<dbReference type="PANTHER" id="PTHR12131:SF1">
    <property type="entry name" value="ATP-DEPENDENT RNA HELICASE SUPV3L1, MITOCHONDRIAL-RELATED"/>
    <property type="match status" value="1"/>
</dbReference>
<dbReference type="SUPFAM" id="SSF52540">
    <property type="entry name" value="P-loop containing nucleoside triphosphate hydrolases"/>
    <property type="match status" value="1"/>
</dbReference>
<dbReference type="EMBL" id="JAUSTU010000003">
    <property type="protein sequence ID" value="MDQ0154591.1"/>
    <property type="molecule type" value="Genomic_DNA"/>
</dbReference>
<dbReference type="InterPro" id="IPR001650">
    <property type="entry name" value="Helicase_C-like"/>
</dbReference>
<keyword evidence="5" id="KW-0175">Coiled coil</keyword>
<dbReference type="PROSITE" id="PS51194">
    <property type="entry name" value="HELICASE_CTER"/>
    <property type="match status" value="1"/>
</dbReference>
<evidence type="ECO:0000256" key="1">
    <source>
        <dbReference type="ARBA" id="ARBA00022741"/>
    </source>
</evidence>
<evidence type="ECO:0000259" key="6">
    <source>
        <dbReference type="PROSITE" id="PS51194"/>
    </source>
</evidence>
<dbReference type="SMART" id="SM00490">
    <property type="entry name" value="HELICc"/>
    <property type="match status" value="1"/>
</dbReference>
<feature type="domain" description="Helicase C-terminal" evidence="6">
    <location>
        <begin position="519"/>
        <end position="672"/>
    </location>
</feature>
<evidence type="ECO:0000256" key="5">
    <source>
        <dbReference type="SAM" id="Coils"/>
    </source>
</evidence>
<sequence length="851" mass="100371">MSHLEMLYPAAIEHTKEKVWEDLYRYLGDKEICPSFDQYLQDRTMYLEQIWINVWLNLVSNKVPRSEKKEFLSSKGYEVEGVDRKLINHSFRQEIRDYQTFDVLEWVQERLANRSQEWEELYQNARKQFLEAQERERLAEKRTSILQRLEVVLDEILTDEYELFYIHIRHLVAKKLVEIFAEEPRYEKLDPFALETPLKKTGDFHAKDYTTLTSFYEELTGGLEKTRHKGRILYYYEDYGSIFESCILENVKATVPQLIQELVVEEMGHGFENLLGTELDIDFIEEFLEDELYEIAFDFVELFQEEYVEDLLKLAEVPFDVEVHQDMLNADLARREQRKEAELAEVQRKKEEEARRIEYIFGQEYQPGNLRDIRYILHVGETNTGKTHHALEQLKKSESGLYLAPLRLLALEVYDKLNADGVPCTLKTGEEEKVVPDAKHFSCTVEMFHEKDYFDVVVIDEAQMIADRDRGFSWYKAITKANAREVHIVGSRNLKSMIVELLGDAHIEVKEYTRDIPLQVERKLFTLQQTKKGDALVCFSRRRVLETASRLQNDGFSVSMIYGSMPPETRKKEMQRFIDGETKVIVATDAIGMGLNLPIRRIVFLETEKFDGVRRRRLSSQEVKQIAGRAGRKGIYDVGKVAFTNDIKIMKQLLQQEDVPVHTFAIAPTNAVFERFQKYYRDLGTFFELWKKFESPKGTKKAALAQERELYELIRGTEIEARLSMMDLYGFLHLPFSTKDDGLVYQWRETMFAIVRGEELPEPVIKKRNLDEQELSYKAIGLHLLFLYRLEKRIEATYWERVREELSDAVHKSLKTEVKKMTKKCRRCGRVLSWEHPFQICDPCHFSRYEF</sequence>
<reference evidence="7 8" key="1">
    <citation type="submission" date="2023-07" db="EMBL/GenBank/DDBJ databases">
        <title>Genomic Encyclopedia of Type Strains, Phase IV (KMG-IV): sequencing the most valuable type-strain genomes for metagenomic binning, comparative biology and taxonomic classification.</title>
        <authorList>
            <person name="Goeker M."/>
        </authorList>
    </citation>
    <scope>NUCLEOTIDE SEQUENCE [LARGE SCALE GENOMIC DNA]</scope>
    <source>
        <strain evidence="7 8">DSM 23948</strain>
    </source>
</reference>
<keyword evidence="8" id="KW-1185">Reference proteome</keyword>
<dbReference type="EC" id="3.6.4.13" evidence="7"/>
<keyword evidence="2 7" id="KW-0378">Hydrolase</keyword>
<dbReference type="Gene3D" id="3.40.50.300">
    <property type="entry name" value="P-loop containing nucleotide triphosphate hydrolases"/>
    <property type="match status" value="2"/>
</dbReference>
<proteinExistence type="predicted"/>
<organism evidence="7 8">
    <name type="scientific">Anoxybacillus andreesenii</name>
    <dbReference type="NCBI Taxonomy" id="1325932"/>
    <lineage>
        <taxon>Bacteria</taxon>
        <taxon>Bacillati</taxon>
        <taxon>Bacillota</taxon>
        <taxon>Bacilli</taxon>
        <taxon>Bacillales</taxon>
        <taxon>Anoxybacillaceae</taxon>
        <taxon>Anoxybacillus</taxon>
    </lineage>
</organism>
<evidence type="ECO:0000256" key="4">
    <source>
        <dbReference type="ARBA" id="ARBA00022840"/>
    </source>
</evidence>
<evidence type="ECO:0000256" key="2">
    <source>
        <dbReference type="ARBA" id="ARBA00022801"/>
    </source>
</evidence>
<dbReference type="GO" id="GO:0003724">
    <property type="term" value="F:RNA helicase activity"/>
    <property type="evidence" value="ECO:0007669"/>
    <property type="project" value="UniProtKB-EC"/>
</dbReference>
<dbReference type="InterPro" id="IPR027417">
    <property type="entry name" value="P-loop_NTPase"/>
</dbReference>
<dbReference type="InterPro" id="IPR050699">
    <property type="entry name" value="RNA-DNA_Helicase"/>
</dbReference>
<keyword evidence="1" id="KW-0547">Nucleotide-binding</keyword>
<keyword evidence="3 7" id="KW-0347">Helicase</keyword>
<dbReference type="InterPro" id="IPR055206">
    <property type="entry name" value="DEXQc_SUV3"/>
</dbReference>
<feature type="coiled-coil region" evidence="5">
    <location>
        <begin position="108"/>
        <end position="142"/>
    </location>
</feature>
<feature type="coiled-coil region" evidence="5">
    <location>
        <begin position="329"/>
        <end position="356"/>
    </location>
</feature>
<name>A0ABT9V102_9BACL</name>
<dbReference type="PANTHER" id="PTHR12131">
    <property type="entry name" value="ATP-DEPENDENT RNA AND DNA HELICASE"/>
    <property type="match status" value="1"/>
</dbReference>
<dbReference type="GO" id="GO:0016787">
    <property type="term" value="F:hydrolase activity"/>
    <property type="evidence" value="ECO:0007669"/>
    <property type="project" value="UniProtKB-KW"/>
</dbReference>
<comment type="caution">
    <text evidence="7">The sequence shown here is derived from an EMBL/GenBank/DDBJ whole genome shotgun (WGS) entry which is preliminary data.</text>
</comment>
<dbReference type="Proteomes" id="UP001231362">
    <property type="component" value="Unassembled WGS sequence"/>
</dbReference>
<accession>A0ABT9V102</accession>
<dbReference type="Pfam" id="PF00271">
    <property type="entry name" value="Helicase_C"/>
    <property type="match status" value="1"/>
</dbReference>
<evidence type="ECO:0000313" key="7">
    <source>
        <dbReference type="EMBL" id="MDQ0154591.1"/>
    </source>
</evidence>
<gene>
    <name evidence="7" type="ORF">J2S07_000895</name>
</gene>
<dbReference type="RefSeq" id="WP_307149194.1">
    <property type="nucleotide sequence ID" value="NZ_JAUSTU010000003.1"/>
</dbReference>
<protein>
    <submittedName>
        <fullName evidence="7">ATP-dependent RNA helicase SUPV3L1/SUV3</fullName>
        <ecNumber evidence="7">3.6.4.13</ecNumber>
    </submittedName>
</protein>